<dbReference type="CDD" id="cd00841">
    <property type="entry name" value="MPP_YfcE"/>
    <property type="match status" value="1"/>
</dbReference>
<dbReference type="SUPFAM" id="SSF56300">
    <property type="entry name" value="Metallo-dependent phosphatases"/>
    <property type="match status" value="1"/>
</dbReference>
<dbReference type="OrthoDB" id="9800565at2"/>
<sequence length="170" mass="18969">MKVLIISDSHGLTDELQEIRKRHESETEAMFHCGDSELPADHPSMQGFVSVRGNCDYEQKYAEELIEEADGFRFFIAHGHMHNVKSTLMNLKYAAEDHGAKIVCFGHSHVAGAESAGGILFINPGSIRLPRMRIEKTYVILEIQNGSAAVTFYQQDGTPVKGMAQRFELS</sequence>
<dbReference type="STRING" id="246786.GS18_0212440"/>
<dbReference type="GO" id="GO:0046872">
    <property type="term" value="F:metal ion binding"/>
    <property type="evidence" value="ECO:0007669"/>
    <property type="project" value="UniProtKB-KW"/>
</dbReference>
<organism evidence="4 5">
    <name type="scientific">Metabacillus indicus</name>
    <name type="common">Bacillus indicus</name>
    <dbReference type="NCBI Taxonomy" id="246786"/>
    <lineage>
        <taxon>Bacteria</taxon>
        <taxon>Bacillati</taxon>
        <taxon>Bacillota</taxon>
        <taxon>Bacilli</taxon>
        <taxon>Bacillales</taxon>
        <taxon>Bacillaceae</taxon>
        <taxon>Metabacillus</taxon>
    </lineage>
</organism>
<dbReference type="EC" id="3.1.4.-" evidence="2"/>
<evidence type="ECO:0000256" key="1">
    <source>
        <dbReference type="ARBA" id="ARBA00008950"/>
    </source>
</evidence>
<keyword evidence="2" id="KW-0479">Metal-binding</keyword>
<proteinExistence type="inferred from homology"/>
<dbReference type="InterPro" id="IPR041802">
    <property type="entry name" value="MPP_YfcE"/>
</dbReference>
<name>A0A084GX43_METID</name>
<dbReference type="Gene3D" id="3.60.21.10">
    <property type="match status" value="1"/>
</dbReference>
<dbReference type="Proteomes" id="UP000028549">
    <property type="component" value="Unassembled WGS sequence"/>
</dbReference>
<evidence type="ECO:0000259" key="3">
    <source>
        <dbReference type="Pfam" id="PF12850"/>
    </source>
</evidence>
<accession>A0A084GX43</accession>
<dbReference type="InterPro" id="IPR000979">
    <property type="entry name" value="Phosphodiesterase_MJ0936/Vps29"/>
</dbReference>
<evidence type="ECO:0000256" key="2">
    <source>
        <dbReference type="RuleBase" id="RU362039"/>
    </source>
</evidence>
<dbReference type="InterPro" id="IPR029052">
    <property type="entry name" value="Metallo-depent_PP-like"/>
</dbReference>
<dbReference type="PANTHER" id="PTHR11124">
    <property type="entry name" value="VACUOLAR SORTING PROTEIN VPS29"/>
    <property type="match status" value="1"/>
</dbReference>
<dbReference type="AlphaFoldDB" id="A0A084GX43"/>
<evidence type="ECO:0000313" key="4">
    <source>
        <dbReference type="EMBL" id="KEZ51905.1"/>
    </source>
</evidence>
<dbReference type="NCBIfam" id="TIGR00040">
    <property type="entry name" value="yfcE"/>
    <property type="match status" value="1"/>
</dbReference>
<dbReference type="InterPro" id="IPR024654">
    <property type="entry name" value="Calcineurin-like_PHP_lpxH"/>
</dbReference>
<protein>
    <recommendedName>
        <fullName evidence="2">Phosphoesterase</fullName>
        <ecNumber evidence="2">3.1.4.-</ecNumber>
    </recommendedName>
</protein>
<reference evidence="4 5" key="1">
    <citation type="journal article" date="2005" name="Int. J. Syst. Evol. Microbiol.">
        <title>Bacillus cibi sp. nov., isolated from jeotgal, a traditional Korean fermented seafood.</title>
        <authorList>
            <person name="Yoon J.H."/>
            <person name="Lee C.H."/>
            <person name="Oh T.K."/>
        </authorList>
    </citation>
    <scope>NUCLEOTIDE SEQUENCE [LARGE SCALE GENOMIC DNA]</scope>
    <source>
        <strain evidence="4 5">DSM 16189</strain>
    </source>
</reference>
<dbReference type="EMBL" id="JNVC02000005">
    <property type="protein sequence ID" value="KEZ51905.1"/>
    <property type="molecule type" value="Genomic_DNA"/>
</dbReference>
<feature type="domain" description="Calcineurin-like phosphoesterase" evidence="3">
    <location>
        <begin position="1"/>
        <end position="145"/>
    </location>
</feature>
<dbReference type="RefSeq" id="WP_029566820.1">
    <property type="nucleotide sequence ID" value="NZ_JNVC02000005.1"/>
</dbReference>
<comment type="similarity">
    <text evidence="1 2">Belongs to the metallophosphoesterase superfamily. YfcE family.</text>
</comment>
<evidence type="ECO:0000313" key="5">
    <source>
        <dbReference type="Proteomes" id="UP000028549"/>
    </source>
</evidence>
<dbReference type="GO" id="GO:0016787">
    <property type="term" value="F:hydrolase activity"/>
    <property type="evidence" value="ECO:0007669"/>
    <property type="project" value="UniProtKB-UniRule"/>
</dbReference>
<gene>
    <name evidence="4" type="ORF">GS18_0212440</name>
</gene>
<comment type="caution">
    <text evidence="4">The sequence shown here is derived from an EMBL/GenBank/DDBJ whole genome shotgun (WGS) entry which is preliminary data.</text>
</comment>
<dbReference type="Pfam" id="PF12850">
    <property type="entry name" value="Metallophos_2"/>
    <property type="match status" value="1"/>
</dbReference>
<comment type="cofactor">
    <cofactor evidence="2">
        <name>a divalent metal cation</name>
        <dbReference type="ChEBI" id="CHEBI:60240"/>
    </cofactor>
</comment>
<keyword evidence="5" id="KW-1185">Reference proteome</keyword>